<accession>A0A0N5AQH8</accession>
<name>A0A0N5AQH8_9BILA</name>
<feature type="region of interest" description="Disordered" evidence="1">
    <location>
        <begin position="103"/>
        <end position="127"/>
    </location>
</feature>
<keyword evidence="2" id="KW-0812">Transmembrane</keyword>
<feature type="transmembrane region" description="Helical" evidence="2">
    <location>
        <begin position="495"/>
        <end position="518"/>
    </location>
</feature>
<evidence type="ECO:0000256" key="1">
    <source>
        <dbReference type="SAM" id="MobiDB-lite"/>
    </source>
</evidence>
<keyword evidence="2" id="KW-0472">Membrane</keyword>
<evidence type="ECO:0000313" key="3">
    <source>
        <dbReference type="Proteomes" id="UP000046393"/>
    </source>
</evidence>
<sequence>MLNFKSKICLCSGSVKIQADPEIKLGCNDDSNSTCKSGYCYTTLQVENNDVLWDSVNNVCDTEGFCNGSSCWISQKQVACCCEVDKCQMNMTETIMKQILELRNSSEDNDDETSSEENLRNETNVPDVNETVNDTMEQLNETDGSMELLKENKPADSFMENAVSYENTTEMEEVIANNTSEEEDNSEEEATTLLQTNETENKSNATAVNSIDLMKASNETNSEKSLEDADEEASDMDETTDNIQSNNKTSDSEENTSAAVDDASNESNKSLETTTEVKILSNNSESLESSSETSVTSNSSSSEVDSTTAVYTSTNFANDVTSNEDDSEESLENTLTAQPVTDNVNLTKLTDKLESTTTATVAATVSESNESQSGKHKNTSLEDAAPVSSEESTESATSGNTITTTTSTQRPKLAKVNLLNEPLKSSDDDNSAEAITETSKPKTVRTTTDSVLTVSPRHRTKSSDSQRLVSGKNKRAKEKRITQELKHTKASPFKWWMFVVLAMLICCGISAIIAFVLLRKKSVNVTLRVPAQEMTLLKSSDDENVRQDSRA</sequence>
<feature type="compositionally biased region" description="Polar residues" evidence="1">
    <location>
        <begin position="444"/>
        <end position="453"/>
    </location>
</feature>
<feature type="compositionally biased region" description="Polar residues" evidence="1">
    <location>
        <begin position="309"/>
        <end position="320"/>
    </location>
</feature>
<feature type="compositionally biased region" description="Acidic residues" evidence="1">
    <location>
        <begin position="228"/>
        <end position="240"/>
    </location>
</feature>
<feature type="compositionally biased region" description="Acidic residues" evidence="1">
    <location>
        <begin position="180"/>
        <end position="190"/>
    </location>
</feature>
<dbReference type="AlphaFoldDB" id="A0A0N5AQH8"/>
<feature type="compositionally biased region" description="Polar residues" evidence="1">
    <location>
        <begin position="265"/>
        <end position="276"/>
    </location>
</feature>
<evidence type="ECO:0000256" key="2">
    <source>
        <dbReference type="SAM" id="Phobius"/>
    </source>
</evidence>
<feature type="compositionally biased region" description="Polar residues" evidence="1">
    <location>
        <begin position="193"/>
        <end position="209"/>
    </location>
</feature>
<evidence type="ECO:0000313" key="4">
    <source>
        <dbReference type="WBParaSite" id="SMUV_0000694201-mRNA-1"/>
    </source>
</evidence>
<feature type="compositionally biased region" description="Low complexity" evidence="1">
    <location>
        <begin position="388"/>
        <end position="408"/>
    </location>
</feature>
<keyword evidence="2" id="KW-1133">Transmembrane helix</keyword>
<organism evidence="3 4">
    <name type="scientific">Syphacia muris</name>
    <dbReference type="NCBI Taxonomy" id="451379"/>
    <lineage>
        <taxon>Eukaryota</taxon>
        <taxon>Metazoa</taxon>
        <taxon>Ecdysozoa</taxon>
        <taxon>Nematoda</taxon>
        <taxon>Chromadorea</taxon>
        <taxon>Rhabditida</taxon>
        <taxon>Spirurina</taxon>
        <taxon>Oxyuridomorpha</taxon>
        <taxon>Oxyuroidea</taxon>
        <taxon>Oxyuridae</taxon>
        <taxon>Syphacia</taxon>
    </lineage>
</organism>
<dbReference type="Proteomes" id="UP000046393">
    <property type="component" value="Unplaced"/>
</dbReference>
<reference evidence="4" key="1">
    <citation type="submission" date="2017-02" db="UniProtKB">
        <authorList>
            <consortium name="WormBaseParasite"/>
        </authorList>
    </citation>
    <scope>IDENTIFICATION</scope>
</reference>
<feature type="region of interest" description="Disordered" evidence="1">
    <location>
        <begin position="178"/>
        <end position="339"/>
    </location>
</feature>
<keyword evidence="3" id="KW-1185">Reference proteome</keyword>
<protein>
    <submittedName>
        <fullName evidence="4">Activin_recp domain-containing protein</fullName>
    </submittedName>
</protein>
<feature type="compositionally biased region" description="Acidic residues" evidence="1">
    <location>
        <begin position="322"/>
        <end position="331"/>
    </location>
</feature>
<dbReference type="WBParaSite" id="SMUV_0000694201-mRNA-1">
    <property type="protein sequence ID" value="SMUV_0000694201-mRNA-1"/>
    <property type="gene ID" value="SMUV_0000694201"/>
</dbReference>
<feature type="compositionally biased region" description="Low complexity" evidence="1">
    <location>
        <begin position="280"/>
        <end position="308"/>
    </location>
</feature>
<feature type="region of interest" description="Disordered" evidence="1">
    <location>
        <begin position="363"/>
        <end position="479"/>
    </location>
</feature>
<proteinExistence type="predicted"/>